<evidence type="ECO:0000259" key="2">
    <source>
        <dbReference type="PROSITE" id="PS50878"/>
    </source>
</evidence>
<proteinExistence type="predicted"/>
<keyword evidence="1" id="KW-0479">Metal-binding</keyword>
<dbReference type="EMBL" id="BLAL01000172">
    <property type="protein sequence ID" value="GES87806.1"/>
    <property type="molecule type" value="Genomic_DNA"/>
</dbReference>
<dbReference type="OrthoDB" id="2435398at2759"/>
<dbReference type="InterPro" id="IPR000477">
    <property type="entry name" value="RT_dom"/>
</dbReference>
<evidence type="ECO:0000256" key="1">
    <source>
        <dbReference type="ARBA" id="ARBA00022723"/>
    </source>
</evidence>
<dbReference type="GO" id="GO:0046872">
    <property type="term" value="F:metal ion binding"/>
    <property type="evidence" value="ECO:0007669"/>
    <property type="project" value="UniProtKB-KW"/>
</dbReference>
<feature type="domain" description="Reverse transcriptase" evidence="2">
    <location>
        <begin position="1"/>
        <end position="190"/>
    </location>
</feature>
<comment type="caution">
    <text evidence="3">The sequence shown here is derived from an EMBL/GenBank/DDBJ whole genome shotgun (WGS) entry which is preliminary data.</text>
</comment>
<gene>
    <name evidence="3" type="ORF">RCL2_001478200</name>
</gene>
<evidence type="ECO:0000313" key="3">
    <source>
        <dbReference type="EMBL" id="GES87806.1"/>
    </source>
</evidence>
<evidence type="ECO:0000313" key="4">
    <source>
        <dbReference type="Proteomes" id="UP000615446"/>
    </source>
</evidence>
<sequence length="871" mass="102791">MERIRIPTAYTSLILELFKDRKNQVIMAYGKTPAYNVLTGIDQGEVISPILWCIYYDPLLAKINKHNLGYTFSTKNITKAQEELTDIIQQNIPVMAYMDDTQWITDEKHKLEKMLDHIHIKAKHSYEPTCILGVHFNVENDNRYLISKIKTEVDHLTNLMYKKKITDKHILYIFNRIIIPRIEYWSQVTVLSKKDTENLIIPFRRMFKNKLKFARTAPNAILDNPYIYGYRNLYENQLQAKITEFCIQLNDTGVLGKVTQIRLKSLQIHLWSSTNLIQKIPFDKVPRSMKNNYLLSMSLLYKDNNISFNIINRKEFSNIDGGKVPLTDVVNNKFYSEFRPTLRKNFILFLDQVISGDKSRLLLWADIVNKYYYPQGTNKGSKEAKWYKHLKQLITADGYNLHDHIKQLFTTYFDNVEDSYPYNIEQKDRSLVATYNSHHNSFLLGKVHKFNNDDSVVLKYFISDFSLSTIDRTFVSQCDNSQCNVNTSTKGSICTFTAHYQHLVLLLTARKFTKEKIKENCYINYNVFNLFDIARKKFSQSAREYFKTNNNFLWNVLIRIITKLNLLVELFKVPAHADCVDATTMKLLPQWNGITIENRLRRFIRTTATYKGLENFINLRKNTKYRKLEVDWTSTFQCLNCNIQNNETLMSSSKIKAQKVHLLIEEIPTIEQMKKSFLEIYDDWKCPSCGIEDETFNHVWSCDKHKSTLLRIRNRTINLLVYWILECDTHLQNGLVNSSLLNLYIWDIDHNINKFTFIDLIKGIIPSMLYQTINSWTTKDNSINILIQMRQYIFEQTFTEIWLPRCSYLNKFEWSLGLTKKKKLTLKNFRSISPKNNNNDNLEFSFDALESIRKNIYFGYNIIDFYTNLTL</sequence>
<organism evidence="3 4">
    <name type="scientific">Rhizophagus clarus</name>
    <dbReference type="NCBI Taxonomy" id="94130"/>
    <lineage>
        <taxon>Eukaryota</taxon>
        <taxon>Fungi</taxon>
        <taxon>Fungi incertae sedis</taxon>
        <taxon>Mucoromycota</taxon>
        <taxon>Glomeromycotina</taxon>
        <taxon>Glomeromycetes</taxon>
        <taxon>Glomerales</taxon>
        <taxon>Glomeraceae</taxon>
        <taxon>Rhizophagus</taxon>
    </lineage>
</organism>
<protein>
    <recommendedName>
        <fullName evidence="2">Reverse transcriptase domain-containing protein</fullName>
    </recommendedName>
</protein>
<dbReference type="Proteomes" id="UP000615446">
    <property type="component" value="Unassembled WGS sequence"/>
</dbReference>
<reference evidence="3" key="1">
    <citation type="submission" date="2019-10" db="EMBL/GenBank/DDBJ databases">
        <title>Conservation and host-specific expression of non-tandemly repeated heterogenous ribosome RNA gene in arbuscular mycorrhizal fungi.</title>
        <authorList>
            <person name="Maeda T."/>
            <person name="Kobayashi Y."/>
            <person name="Nakagawa T."/>
            <person name="Ezawa T."/>
            <person name="Yamaguchi K."/>
            <person name="Bino T."/>
            <person name="Nishimoto Y."/>
            <person name="Shigenobu S."/>
            <person name="Kawaguchi M."/>
        </authorList>
    </citation>
    <scope>NUCLEOTIDE SEQUENCE</scope>
    <source>
        <strain evidence="3">HR1</strain>
    </source>
</reference>
<dbReference type="AlphaFoldDB" id="A0A8H3LJP5"/>
<name>A0A8H3LJP5_9GLOM</name>
<accession>A0A8H3LJP5</accession>
<dbReference type="PROSITE" id="PS50878">
    <property type="entry name" value="RT_POL"/>
    <property type="match status" value="1"/>
</dbReference>
<dbReference type="InterPro" id="IPR018527">
    <property type="entry name" value="Rubredoxin_Fe_BS"/>
</dbReference>
<dbReference type="PROSITE" id="PS00202">
    <property type="entry name" value="RUBREDOXIN"/>
    <property type="match status" value="1"/>
</dbReference>